<name>A0A0C4JN06_9GAMM</name>
<geneLocation type="plasmid" evidence="1">
    <name>unnamed</name>
</geneLocation>
<organism evidence="1">
    <name type="scientific">Photobacterium gaetbulicola Gung47</name>
    <dbReference type="NCBI Taxonomy" id="658445"/>
    <lineage>
        <taxon>Bacteria</taxon>
        <taxon>Pseudomonadati</taxon>
        <taxon>Pseudomonadota</taxon>
        <taxon>Gammaproteobacteria</taxon>
        <taxon>Vibrionales</taxon>
        <taxon>Vibrionaceae</taxon>
        <taxon>Photobacterium</taxon>
    </lineage>
</organism>
<gene>
    <name evidence="1" type="ORF">H744_p0075</name>
</gene>
<dbReference type="EMBL" id="KC687076">
    <property type="protein sequence ID" value="AHA59184.1"/>
    <property type="molecule type" value="Genomic_DNA"/>
</dbReference>
<sequence length="66" mass="7452">MAEDTYPETIHEETYKGYTIFIENNADRYRGGYEYTVSDGDDEIESGLVFTVEDGIGEAKAFIDSL</sequence>
<dbReference type="AlphaFoldDB" id="A0A0C4JN06"/>
<proteinExistence type="predicted"/>
<protein>
    <submittedName>
        <fullName evidence="1">Uncharacterized protein</fullName>
    </submittedName>
</protein>
<keyword evidence="1" id="KW-0614">Plasmid</keyword>
<dbReference type="RefSeq" id="WP_107291777.1">
    <property type="nucleotide sequence ID" value="NZ_KC687076.1"/>
</dbReference>
<reference evidence="1" key="1">
    <citation type="submission" date="2013-11" db="EMBL/GenBank/DDBJ databases">
        <title>Complete genome sequence of the lipase-producing bacterium Photobacterium gaetbulicola Gung47.</title>
        <authorList>
            <person name="Kim Y.-O."/>
        </authorList>
    </citation>
    <scope>NUCLEOTIDE SEQUENCE</scope>
    <source>
        <strain evidence="1">Gung47</strain>
        <plasmid evidence="1">unnamed</plasmid>
    </source>
</reference>
<evidence type="ECO:0000313" key="1">
    <source>
        <dbReference type="EMBL" id="AHA59184.1"/>
    </source>
</evidence>
<accession>A0A0C4JN06</accession>